<dbReference type="InterPro" id="IPR015915">
    <property type="entry name" value="Kelch-typ_b-propeller"/>
</dbReference>
<evidence type="ECO:0000256" key="2">
    <source>
        <dbReference type="ARBA" id="ARBA00022737"/>
    </source>
</evidence>
<dbReference type="OrthoDB" id="10052615at2759"/>
<dbReference type="InterPro" id="IPR008979">
    <property type="entry name" value="Galactose-bd-like_sf"/>
</dbReference>
<organism evidence="5 6">
    <name type="scientific">Aphidius gifuensis</name>
    <name type="common">Parasitoid wasp</name>
    <dbReference type="NCBI Taxonomy" id="684658"/>
    <lineage>
        <taxon>Eukaryota</taxon>
        <taxon>Metazoa</taxon>
        <taxon>Ecdysozoa</taxon>
        <taxon>Arthropoda</taxon>
        <taxon>Hexapoda</taxon>
        <taxon>Insecta</taxon>
        <taxon>Pterygota</taxon>
        <taxon>Neoptera</taxon>
        <taxon>Endopterygota</taxon>
        <taxon>Hymenoptera</taxon>
        <taxon>Apocrita</taxon>
        <taxon>Ichneumonoidea</taxon>
        <taxon>Braconidae</taxon>
        <taxon>Aphidiinae</taxon>
        <taxon>Aphidius</taxon>
    </lineage>
</organism>
<reference evidence="5 6" key="1">
    <citation type="submission" date="2020-08" db="EMBL/GenBank/DDBJ databases">
        <title>Aphidius gifuensis genome sequencing and assembly.</title>
        <authorList>
            <person name="Du Z."/>
        </authorList>
    </citation>
    <scope>NUCLEOTIDE SEQUENCE [LARGE SCALE GENOMIC DNA]</scope>
    <source>
        <strain evidence="5">YNYX2018</strain>
        <tissue evidence="5">Adults</tissue>
    </source>
</reference>
<evidence type="ECO:0000313" key="5">
    <source>
        <dbReference type="EMBL" id="KAF7996641.1"/>
    </source>
</evidence>
<dbReference type="PANTHER" id="PTHR15526:SF5">
    <property type="entry name" value="MUSKELIN"/>
    <property type="match status" value="1"/>
</dbReference>
<keyword evidence="1" id="KW-0880">Kelch repeat</keyword>
<sequence length="824" mass="94947">MRKLHNMASFDNMSDDNNCNNNNNNNNCKILRYRIYKCSSYSPTYVPENILVDKPLDQSSRWSSENDNHPQYIVLKLDQASIVKSITFGKFEKTHVCNMKKFKIYGAIEYDKWTELLNAGLKNDTVPETFELKHTIGCDNVYYPIRYVKIMPLESWGPSFNYSIWFVCLNGIDDKSYIDYNINRVNQYLNNEIIRLCMKHFRRLKQTDIVDSLVKNTSSSSSSSTLSFEDKHLSLLYDILVNNGDYKQAEIFITNSINNGLLDEYISNQPYKAIWNKINCDEPKPGKRGGHQMVLDSNNEILYLFGGWDGRQDLADLWSYDIKLNKWTLICNNTELVGGPNARSCHKMAFDQDRKQLFTIGKYLDTQYRNVDNLKCDFYVYDIEKNQWTLISNDTYSVGGPPLIFDHQMCIDHDKRMIYVFGGRILLSSLSTTTNTNTSSSPPPQSVNAAAAASCNVPSPSSSSSTTSSTTTTTEPLFSGLYSYHIPTSTWKLLASDTTNTNSSSNINCSLRARVGHSMLFNQIDRKLYISPGQRCKEYLNDYFTYNVDTNDIQRIYLADFSINNSNNNNNNNNNSLNKNERFSKDEFNKNISPGAGFTQRATIDPVLGEIYVLSGPGKDKDKRDENVQNSFWVYNIKNSNWTCIYRNENTGEKYWSKMQDIEPCPRFAHQLVYDKYKKIHYLFGGNPGRSSLPKLRLDDFWTLKLCRPTHDELLKNFKWIIRKYKFKEIAINGNSIEALEYLQNDVYEIIDHNDPIQTKEFQLLTSVLFKSSSSNSRTSTDDAAADVDVDQVHNKRVQLYDKISEFFPESMTQPRANLTDLLL</sequence>
<evidence type="ECO:0000256" key="1">
    <source>
        <dbReference type="ARBA" id="ARBA00022441"/>
    </source>
</evidence>
<dbReference type="PANTHER" id="PTHR15526">
    <property type="entry name" value="MUSKELIN"/>
    <property type="match status" value="1"/>
</dbReference>
<dbReference type="Pfam" id="PF06588">
    <property type="entry name" value="Muskelin_N"/>
    <property type="match status" value="1"/>
</dbReference>
<keyword evidence="6" id="KW-1185">Reference proteome</keyword>
<dbReference type="SUPFAM" id="SSF117281">
    <property type="entry name" value="Kelch motif"/>
    <property type="match status" value="1"/>
</dbReference>
<dbReference type="InterPro" id="IPR052456">
    <property type="entry name" value="CTLH_complex_component"/>
</dbReference>
<name>A0A834Y0Z8_APHGI</name>
<feature type="region of interest" description="Disordered" evidence="3">
    <location>
        <begin position="432"/>
        <end position="472"/>
    </location>
</feature>
<protein>
    <recommendedName>
        <fullName evidence="4">Muskelin N-terminal domain-containing protein</fullName>
    </recommendedName>
</protein>
<dbReference type="Gene3D" id="2.120.10.80">
    <property type="entry name" value="Kelch-type beta propeller"/>
    <property type="match status" value="2"/>
</dbReference>
<dbReference type="Pfam" id="PF24681">
    <property type="entry name" value="Kelch_KLHDC2_KLHL20_DRC7"/>
    <property type="match status" value="1"/>
</dbReference>
<dbReference type="SUPFAM" id="SSF49785">
    <property type="entry name" value="Galactose-binding domain-like"/>
    <property type="match status" value="1"/>
</dbReference>
<gene>
    <name evidence="5" type="ORF">HCN44_002287</name>
</gene>
<evidence type="ECO:0000313" key="6">
    <source>
        <dbReference type="Proteomes" id="UP000639338"/>
    </source>
</evidence>
<comment type="caution">
    <text evidence="5">The sequence shown here is derived from an EMBL/GenBank/DDBJ whole genome shotgun (WGS) entry which is preliminary data.</text>
</comment>
<dbReference type="GO" id="GO:0005737">
    <property type="term" value="C:cytoplasm"/>
    <property type="evidence" value="ECO:0007669"/>
    <property type="project" value="TreeGrafter"/>
</dbReference>
<keyword evidence="2" id="KW-0677">Repeat</keyword>
<accession>A0A834Y0Z8</accession>
<dbReference type="Proteomes" id="UP000639338">
    <property type="component" value="Unassembled WGS sequence"/>
</dbReference>
<feature type="domain" description="Muskelin N-terminal" evidence="4">
    <location>
        <begin position="28"/>
        <end position="219"/>
    </location>
</feature>
<dbReference type="InterPro" id="IPR010565">
    <property type="entry name" value="Muskelin_N"/>
</dbReference>
<evidence type="ECO:0000259" key="4">
    <source>
        <dbReference type="Pfam" id="PF06588"/>
    </source>
</evidence>
<dbReference type="EMBL" id="JACMRX010000001">
    <property type="protein sequence ID" value="KAF7996641.1"/>
    <property type="molecule type" value="Genomic_DNA"/>
</dbReference>
<dbReference type="AlphaFoldDB" id="A0A834Y0Z8"/>
<evidence type="ECO:0000256" key="3">
    <source>
        <dbReference type="SAM" id="MobiDB-lite"/>
    </source>
</evidence>
<proteinExistence type="predicted"/>
<dbReference type="Gene3D" id="2.60.120.260">
    <property type="entry name" value="Galactose-binding domain-like"/>
    <property type="match status" value="1"/>
</dbReference>